<dbReference type="WBParaSite" id="HPBE_0000849101-mRNA-1">
    <property type="protein sequence ID" value="HPBE_0000849101-mRNA-1"/>
    <property type="gene ID" value="HPBE_0000849101"/>
</dbReference>
<feature type="region of interest" description="Disordered" evidence="1">
    <location>
        <begin position="52"/>
        <end position="83"/>
    </location>
</feature>
<name>A0A183FM97_HELPZ</name>
<gene>
    <name evidence="2" type="ORF">HPBE_LOCUS8492</name>
</gene>
<accession>A0A183FM97</accession>
<feature type="region of interest" description="Disordered" evidence="1">
    <location>
        <begin position="1"/>
        <end position="23"/>
    </location>
</feature>
<organism evidence="3 4">
    <name type="scientific">Heligmosomoides polygyrus</name>
    <name type="common">Parasitic roundworm</name>
    <dbReference type="NCBI Taxonomy" id="6339"/>
    <lineage>
        <taxon>Eukaryota</taxon>
        <taxon>Metazoa</taxon>
        <taxon>Ecdysozoa</taxon>
        <taxon>Nematoda</taxon>
        <taxon>Chromadorea</taxon>
        <taxon>Rhabditida</taxon>
        <taxon>Rhabditina</taxon>
        <taxon>Rhabditomorpha</taxon>
        <taxon>Strongyloidea</taxon>
        <taxon>Heligmosomidae</taxon>
        <taxon>Heligmosomoides</taxon>
    </lineage>
</organism>
<protein>
    <submittedName>
        <fullName evidence="2 4">Uncharacterized protein</fullName>
    </submittedName>
</protein>
<dbReference type="EMBL" id="UZAH01026163">
    <property type="protein sequence ID" value="VDO76555.1"/>
    <property type="molecule type" value="Genomic_DNA"/>
</dbReference>
<dbReference type="Proteomes" id="UP000050761">
    <property type="component" value="Unassembled WGS sequence"/>
</dbReference>
<evidence type="ECO:0000256" key="1">
    <source>
        <dbReference type="SAM" id="MobiDB-lite"/>
    </source>
</evidence>
<sequence>MPTEFTREGVAASERGRGRSGSTAVRDVGRVLVRSATTPTSVLQEALELRQACDGEEEEEQPPGATSFRGDPPLSPKPNDLTGDVHWVNVGNADSSMVPLQRNNAHISQCFERSWCRAPQIPAIP</sequence>
<reference evidence="4" key="2">
    <citation type="submission" date="2019-09" db="UniProtKB">
        <authorList>
            <consortium name="WormBaseParasite"/>
        </authorList>
    </citation>
    <scope>IDENTIFICATION</scope>
</reference>
<keyword evidence="3" id="KW-1185">Reference proteome</keyword>
<dbReference type="AlphaFoldDB" id="A0A183FM97"/>
<accession>A0A3P8BV01</accession>
<evidence type="ECO:0000313" key="2">
    <source>
        <dbReference type="EMBL" id="VDO76555.1"/>
    </source>
</evidence>
<evidence type="ECO:0000313" key="4">
    <source>
        <dbReference type="WBParaSite" id="HPBE_0000849101-mRNA-1"/>
    </source>
</evidence>
<reference evidence="2 3" key="1">
    <citation type="submission" date="2018-11" db="EMBL/GenBank/DDBJ databases">
        <authorList>
            <consortium name="Pathogen Informatics"/>
        </authorList>
    </citation>
    <scope>NUCLEOTIDE SEQUENCE [LARGE SCALE GENOMIC DNA]</scope>
</reference>
<proteinExistence type="predicted"/>
<evidence type="ECO:0000313" key="3">
    <source>
        <dbReference type="Proteomes" id="UP000050761"/>
    </source>
</evidence>